<evidence type="ECO:0000313" key="8">
    <source>
        <dbReference type="Proteomes" id="UP001595384"/>
    </source>
</evidence>
<feature type="binding site" evidence="5">
    <location>
        <position position="235"/>
    </location>
    <ligand>
        <name>substrate</name>
    </ligand>
</feature>
<evidence type="ECO:0000256" key="2">
    <source>
        <dbReference type="ARBA" id="ARBA00022490"/>
    </source>
</evidence>
<keyword evidence="3 5" id="KW-0093">Biotin biosynthesis</keyword>
<dbReference type="SUPFAM" id="SSF53474">
    <property type="entry name" value="alpha/beta-Hydrolases"/>
    <property type="match status" value="1"/>
</dbReference>
<comment type="subcellular location">
    <subcellularLocation>
        <location evidence="5">Cytoplasm</location>
    </subcellularLocation>
</comment>
<feature type="binding site" evidence="5">
    <location>
        <position position="22"/>
    </location>
    <ligand>
        <name>substrate</name>
    </ligand>
</feature>
<comment type="pathway">
    <text evidence="5">Cofactor biosynthesis; biotin biosynthesis.</text>
</comment>
<comment type="subunit">
    <text evidence="5">Monomer.</text>
</comment>
<dbReference type="InterPro" id="IPR010076">
    <property type="entry name" value="BioH"/>
</dbReference>
<evidence type="ECO:0000313" key="7">
    <source>
        <dbReference type="EMBL" id="MFC3023011.1"/>
    </source>
</evidence>
<dbReference type="Proteomes" id="UP001595384">
    <property type="component" value="Unassembled WGS sequence"/>
</dbReference>
<reference evidence="8" key="1">
    <citation type="journal article" date="2019" name="Int. J. Syst. Evol. Microbiol.">
        <title>The Global Catalogue of Microorganisms (GCM) 10K type strain sequencing project: providing services to taxonomists for standard genome sequencing and annotation.</title>
        <authorList>
            <consortium name="The Broad Institute Genomics Platform"/>
            <consortium name="The Broad Institute Genome Sequencing Center for Infectious Disease"/>
            <person name="Wu L."/>
            <person name="Ma J."/>
        </authorList>
    </citation>
    <scope>NUCLEOTIDE SEQUENCE [LARGE SCALE GENOMIC DNA]</scope>
    <source>
        <strain evidence="8">KCTC 62784</strain>
    </source>
</reference>
<keyword evidence="8" id="KW-1185">Reference proteome</keyword>
<dbReference type="GO" id="GO:0090499">
    <property type="term" value="F:pimelyl-[acyl-carrier protein] methyl ester esterase activity"/>
    <property type="evidence" value="ECO:0007669"/>
    <property type="project" value="UniProtKB-EC"/>
</dbReference>
<dbReference type="Gene3D" id="3.40.50.1820">
    <property type="entry name" value="alpha/beta hydrolase"/>
    <property type="match status" value="1"/>
</dbReference>
<dbReference type="PANTHER" id="PTHR43798">
    <property type="entry name" value="MONOACYLGLYCEROL LIPASE"/>
    <property type="match status" value="1"/>
</dbReference>
<dbReference type="EC" id="3.1.1.85" evidence="5"/>
<comment type="similarity">
    <text evidence="5">Belongs to the AB hydrolase superfamily. Carboxylesterase BioH family.</text>
</comment>
<dbReference type="InterPro" id="IPR050266">
    <property type="entry name" value="AB_hydrolase_sf"/>
</dbReference>
<evidence type="ECO:0000256" key="3">
    <source>
        <dbReference type="ARBA" id="ARBA00022756"/>
    </source>
</evidence>
<feature type="domain" description="AB hydrolase-1" evidence="6">
    <location>
        <begin position="16"/>
        <end position="242"/>
    </location>
</feature>
<keyword evidence="2 5" id="KW-0963">Cytoplasm</keyword>
<sequence length="256" mass="28232">MSSPLYWQTIGAGPDVVLLHGWGMNGAIWQQTAEHLSADFRVHMVDLPGYGYSQEVSASGLSAMVDCLLAQAPQKAVWIGWSLGGLIASHLAATHPQRVTQLITVASSPKFAAERPWRGIQPKVLASFTQQLQEDFEKTIEQFMALQVMGSPSAREDVKRLKHAILSRPFPNQQALHEGLNLLADCDLRQELSVIQPPFLRIYGRLDGLVPVKVAQDLDSHLPASASVIMTQSAHAPFITEPQRFCQEVSDFIRDS</sequence>
<keyword evidence="1 5" id="KW-0719">Serine esterase</keyword>
<feature type="active site" description="Nucleophile" evidence="5">
    <location>
        <position position="82"/>
    </location>
</feature>
<comment type="function">
    <text evidence="5">The physiological role of BioH is to remove the methyl group introduced by BioC when the pimeloyl moiety is complete. It allows to synthesize pimeloyl-ACP via the fatty acid synthetic pathway through the hydrolysis of the ester bonds of pimeloyl-ACP esters.</text>
</comment>
<dbReference type="PANTHER" id="PTHR43798:SF31">
    <property type="entry name" value="AB HYDROLASE SUPERFAMILY PROTEIN YCLE"/>
    <property type="match status" value="1"/>
</dbReference>
<keyword evidence="4 5" id="KW-0378">Hydrolase</keyword>
<proteinExistence type="inferred from homology"/>
<dbReference type="HAMAP" id="MF_01260">
    <property type="entry name" value="Carboxylester"/>
    <property type="match status" value="1"/>
</dbReference>
<dbReference type="NCBIfam" id="TIGR01738">
    <property type="entry name" value="bioH"/>
    <property type="match status" value="1"/>
</dbReference>
<protein>
    <recommendedName>
        <fullName evidence="5">Pimeloyl-[acyl-carrier protein] methyl ester esterase</fullName>
        <ecNumber evidence="5">3.1.1.85</ecNumber>
    </recommendedName>
    <alternativeName>
        <fullName evidence="5">Biotin synthesis protein BioH</fullName>
    </alternativeName>
    <alternativeName>
        <fullName evidence="5">Carboxylesterase BioH</fullName>
    </alternativeName>
</protein>
<evidence type="ECO:0000259" key="6">
    <source>
        <dbReference type="Pfam" id="PF00561"/>
    </source>
</evidence>
<dbReference type="InterPro" id="IPR029058">
    <property type="entry name" value="AB_hydrolase_fold"/>
</dbReference>
<accession>A0ABV7C4R3</accession>
<feature type="binding site" evidence="5">
    <location>
        <begin position="143"/>
        <end position="147"/>
    </location>
    <ligand>
        <name>substrate</name>
    </ligand>
</feature>
<dbReference type="RefSeq" id="WP_123017094.1">
    <property type="nucleotide sequence ID" value="NZ_AP024911.1"/>
</dbReference>
<evidence type="ECO:0000256" key="1">
    <source>
        <dbReference type="ARBA" id="ARBA00022487"/>
    </source>
</evidence>
<dbReference type="Pfam" id="PF00561">
    <property type="entry name" value="Abhydrolase_1"/>
    <property type="match status" value="1"/>
</dbReference>
<organism evidence="7 8">
    <name type="scientific">Vibrio zhugei</name>
    <dbReference type="NCBI Taxonomy" id="2479546"/>
    <lineage>
        <taxon>Bacteria</taxon>
        <taxon>Pseudomonadati</taxon>
        <taxon>Pseudomonadota</taxon>
        <taxon>Gammaproteobacteria</taxon>
        <taxon>Vibrionales</taxon>
        <taxon>Vibrionaceae</taxon>
        <taxon>Vibrio</taxon>
    </lineage>
</organism>
<comment type="catalytic activity">
    <reaction evidence="5">
        <text>6-carboxyhexanoyl-[ACP] methyl ester + H2O = 6-carboxyhexanoyl-[ACP] + methanol + H(+)</text>
        <dbReference type="Rhea" id="RHEA:42700"/>
        <dbReference type="Rhea" id="RHEA-COMP:9955"/>
        <dbReference type="Rhea" id="RHEA-COMP:10186"/>
        <dbReference type="ChEBI" id="CHEBI:15377"/>
        <dbReference type="ChEBI" id="CHEBI:15378"/>
        <dbReference type="ChEBI" id="CHEBI:17790"/>
        <dbReference type="ChEBI" id="CHEBI:78846"/>
        <dbReference type="ChEBI" id="CHEBI:82735"/>
        <dbReference type="EC" id="3.1.1.85"/>
    </reaction>
</comment>
<gene>
    <name evidence="5 7" type="primary">bioH</name>
    <name evidence="7" type="ORF">ACFODT_04100</name>
</gene>
<evidence type="ECO:0000256" key="4">
    <source>
        <dbReference type="ARBA" id="ARBA00022801"/>
    </source>
</evidence>
<dbReference type="InterPro" id="IPR000073">
    <property type="entry name" value="AB_hydrolase_1"/>
</dbReference>
<feature type="active site" evidence="5">
    <location>
        <position position="235"/>
    </location>
</feature>
<comment type="caution">
    <text evidence="7">The sequence shown here is derived from an EMBL/GenBank/DDBJ whole genome shotgun (WGS) entry which is preliminary data.</text>
</comment>
<feature type="active site" evidence="5">
    <location>
        <position position="207"/>
    </location>
</feature>
<name>A0ABV7C4R3_9VIBR</name>
<dbReference type="EMBL" id="JBHRSE010000030">
    <property type="protein sequence ID" value="MFC3023011.1"/>
    <property type="molecule type" value="Genomic_DNA"/>
</dbReference>
<feature type="binding site" evidence="5">
    <location>
        <begin position="82"/>
        <end position="83"/>
    </location>
    <ligand>
        <name>substrate</name>
    </ligand>
</feature>
<evidence type="ECO:0000256" key="5">
    <source>
        <dbReference type="HAMAP-Rule" id="MF_01260"/>
    </source>
</evidence>